<dbReference type="InterPro" id="IPR050315">
    <property type="entry name" value="FAD-oxidoreductase_2"/>
</dbReference>
<evidence type="ECO:0000256" key="1">
    <source>
        <dbReference type="ARBA" id="ARBA00001974"/>
    </source>
</evidence>
<dbReference type="Proteomes" id="UP001343724">
    <property type="component" value="Unassembled WGS sequence"/>
</dbReference>
<keyword evidence="7" id="KW-1185">Reference proteome</keyword>
<evidence type="ECO:0000259" key="5">
    <source>
        <dbReference type="Pfam" id="PF00890"/>
    </source>
</evidence>
<dbReference type="PANTHER" id="PTHR43400">
    <property type="entry name" value="FUMARATE REDUCTASE"/>
    <property type="match status" value="1"/>
</dbReference>
<name>A0ABU6IYS5_9ACTN</name>
<keyword evidence="3" id="KW-0274">FAD</keyword>
<dbReference type="EMBL" id="JAYMFH010000005">
    <property type="protein sequence ID" value="MEC4294853.1"/>
    <property type="molecule type" value="Genomic_DNA"/>
</dbReference>
<dbReference type="PANTHER" id="PTHR43400:SF10">
    <property type="entry name" value="3-OXOSTEROID 1-DEHYDROGENASE"/>
    <property type="match status" value="1"/>
</dbReference>
<dbReference type="Gene3D" id="3.90.700.10">
    <property type="entry name" value="Succinate dehydrogenase/fumarate reductase flavoprotein, catalytic domain"/>
    <property type="match status" value="1"/>
</dbReference>
<dbReference type="InterPro" id="IPR006311">
    <property type="entry name" value="TAT_signal"/>
</dbReference>
<gene>
    <name evidence="6" type="ORF">VJ920_05995</name>
</gene>
<evidence type="ECO:0000256" key="2">
    <source>
        <dbReference type="ARBA" id="ARBA00022630"/>
    </source>
</evidence>
<proteinExistence type="predicted"/>
<dbReference type="InterPro" id="IPR027477">
    <property type="entry name" value="Succ_DH/fumarate_Rdtase_cat_sf"/>
</dbReference>
<dbReference type="Pfam" id="PF00890">
    <property type="entry name" value="FAD_binding_2"/>
    <property type="match status" value="1"/>
</dbReference>
<comment type="cofactor">
    <cofactor evidence="1">
        <name>FAD</name>
        <dbReference type="ChEBI" id="CHEBI:57692"/>
    </cofactor>
</comment>
<comment type="caution">
    <text evidence="6">The sequence shown here is derived from an EMBL/GenBank/DDBJ whole genome shotgun (WGS) entry which is preliminary data.</text>
</comment>
<dbReference type="SUPFAM" id="SSF56425">
    <property type="entry name" value="Succinate dehydrogenase/fumarate reductase flavoprotein, catalytic domain"/>
    <property type="match status" value="1"/>
</dbReference>
<keyword evidence="2" id="KW-0285">Flavoprotein</keyword>
<accession>A0ABU6IYS5</accession>
<dbReference type="PROSITE" id="PS51257">
    <property type="entry name" value="PROKAR_LIPOPROTEIN"/>
    <property type="match status" value="1"/>
</dbReference>
<dbReference type="InterPro" id="IPR036188">
    <property type="entry name" value="FAD/NAD-bd_sf"/>
</dbReference>
<evidence type="ECO:0000256" key="4">
    <source>
        <dbReference type="ARBA" id="ARBA00023002"/>
    </source>
</evidence>
<dbReference type="PROSITE" id="PS51318">
    <property type="entry name" value="TAT"/>
    <property type="match status" value="1"/>
</dbReference>
<sequence>MDRRTFIKGGLIAGAVAAAGTAVGCAPSASGAGEPVAEEALATTGNTWYGEPAPLDSFDLVATEECELLICGCGAGGIVATATAAEEGVKAITIDKGASHGSIKTFVGVVGSRIDEQYGVTPDKMAVMNELTRYTNGFCNPRVARTWIEEGGATFDWISDTVADRGVNPFFETDTGSGFHGVWPVYPIQHGFVCDYTEEQMAEAQAKAGDTGDPAAMMHALPGVSDYLMDFAVEKGADVRYQTELVQLIQEDDGTVTGAIVKDADGYKQINASKGVILATGGYEADPDLLAELNPQSACIGGVSMAQMGNDGSGIRAGIWAGGVKDAIPTLMTFSRAAIAPDAPLGAPYEGNSCWMGDQPFLRVNMRGERVCCESAPYDYPLFVATYQPENKIATIWDANYQEHIRAFHTLGCSRIVPSESTLLDGRPNGEGLTFEANDMMIAQGMEMGIIQQADTLEELAEKLLMPADALKATVERYNELCEAGEDADFGKEAKDLLPLTTPPFTGAYFGGHVLCTIDGLKIDEHGRVLDAAQDPIPGLYAVGNCSGSLYAGSYPELLIGNANGRTVTFARHAVKHIKDNL</sequence>
<dbReference type="SUPFAM" id="SSF51905">
    <property type="entry name" value="FAD/NAD(P)-binding domain"/>
    <property type="match status" value="1"/>
</dbReference>
<evidence type="ECO:0000313" key="7">
    <source>
        <dbReference type="Proteomes" id="UP001343724"/>
    </source>
</evidence>
<feature type="domain" description="FAD-dependent oxidoreductase 2 FAD-binding" evidence="5">
    <location>
        <begin position="68"/>
        <end position="556"/>
    </location>
</feature>
<evidence type="ECO:0000313" key="6">
    <source>
        <dbReference type="EMBL" id="MEC4294853.1"/>
    </source>
</evidence>
<dbReference type="Gene3D" id="3.50.50.60">
    <property type="entry name" value="FAD/NAD(P)-binding domain"/>
    <property type="match status" value="2"/>
</dbReference>
<evidence type="ECO:0000256" key="3">
    <source>
        <dbReference type="ARBA" id="ARBA00022827"/>
    </source>
</evidence>
<reference evidence="6 7" key="1">
    <citation type="submission" date="2024-01" db="EMBL/GenBank/DDBJ databases">
        <title>novel species in genus Adlercreutzia.</title>
        <authorList>
            <person name="Liu X."/>
        </authorList>
    </citation>
    <scope>NUCLEOTIDE SEQUENCE [LARGE SCALE GENOMIC DNA]</scope>
    <source>
        <strain evidence="6 7">R22</strain>
    </source>
</reference>
<protein>
    <submittedName>
        <fullName evidence="6">FAD-binding protein</fullName>
    </submittedName>
</protein>
<keyword evidence="4" id="KW-0560">Oxidoreductase</keyword>
<organism evidence="6 7">
    <name type="scientific">Adlercreutzia shanghongiae</name>
    <dbReference type="NCBI Taxonomy" id="3111773"/>
    <lineage>
        <taxon>Bacteria</taxon>
        <taxon>Bacillati</taxon>
        <taxon>Actinomycetota</taxon>
        <taxon>Coriobacteriia</taxon>
        <taxon>Eggerthellales</taxon>
        <taxon>Eggerthellaceae</taxon>
        <taxon>Adlercreutzia</taxon>
    </lineage>
</organism>
<dbReference type="InterPro" id="IPR003953">
    <property type="entry name" value="FAD-dep_OxRdtase_2_FAD-bd"/>
</dbReference>
<dbReference type="RefSeq" id="WP_326437826.1">
    <property type="nucleotide sequence ID" value="NZ_JAYMFH010000005.1"/>
</dbReference>